<evidence type="ECO:0000256" key="2">
    <source>
        <dbReference type="ARBA" id="ARBA00023125"/>
    </source>
</evidence>
<dbReference type="GO" id="GO:0003677">
    <property type="term" value="F:DNA binding"/>
    <property type="evidence" value="ECO:0007669"/>
    <property type="project" value="UniProtKB-KW"/>
</dbReference>
<gene>
    <name evidence="6" type="ORF">FE263_10700</name>
</gene>
<dbReference type="InterPro" id="IPR000595">
    <property type="entry name" value="cNMP-bd_dom"/>
</dbReference>
<dbReference type="PROSITE" id="PS50042">
    <property type="entry name" value="CNMP_BINDING_3"/>
    <property type="match status" value="1"/>
</dbReference>
<keyword evidence="3" id="KW-0804">Transcription</keyword>
<dbReference type="SUPFAM" id="SSF51206">
    <property type="entry name" value="cAMP-binding domain-like"/>
    <property type="match status" value="1"/>
</dbReference>
<organism evidence="6 7">
    <name type="scientific">Lichenicoccus roseus</name>
    <dbReference type="NCBI Taxonomy" id="2683649"/>
    <lineage>
        <taxon>Bacteria</taxon>
        <taxon>Pseudomonadati</taxon>
        <taxon>Pseudomonadota</taxon>
        <taxon>Alphaproteobacteria</taxon>
        <taxon>Acetobacterales</taxon>
        <taxon>Acetobacteraceae</taxon>
        <taxon>Lichenicoccus</taxon>
    </lineage>
</organism>
<dbReference type="CDD" id="cd00092">
    <property type="entry name" value="HTH_CRP"/>
    <property type="match status" value="1"/>
</dbReference>
<dbReference type="SUPFAM" id="SSF46785">
    <property type="entry name" value="Winged helix' DNA-binding domain"/>
    <property type="match status" value="1"/>
</dbReference>
<dbReference type="PROSITE" id="PS51063">
    <property type="entry name" value="HTH_CRP_2"/>
    <property type="match status" value="1"/>
</dbReference>
<feature type="domain" description="HTH crp-type" evidence="5">
    <location>
        <begin position="157"/>
        <end position="231"/>
    </location>
</feature>
<dbReference type="OrthoDB" id="7584044at2"/>
<dbReference type="Gene3D" id="1.10.10.10">
    <property type="entry name" value="Winged helix-like DNA-binding domain superfamily/Winged helix DNA-binding domain"/>
    <property type="match status" value="1"/>
</dbReference>
<dbReference type="Pfam" id="PF00027">
    <property type="entry name" value="cNMP_binding"/>
    <property type="match status" value="1"/>
</dbReference>
<dbReference type="EMBL" id="VCDI01000003">
    <property type="protein sequence ID" value="TLU72520.1"/>
    <property type="molecule type" value="Genomic_DNA"/>
</dbReference>
<evidence type="ECO:0000256" key="1">
    <source>
        <dbReference type="ARBA" id="ARBA00023015"/>
    </source>
</evidence>
<keyword evidence="2" id="KW-0238">DNA-binding</keyword>
<dbReference type="SMART" id="SM00419">
    <property type="entry name" value="HTH_CRP"/>
    <property type="match status" value="1"/>
</dbReference>
<dbReference type="PRINTS" id="PR00034">
    <property type="entry name" value="HTHCRP"/>
</dbReference>
<dbReference type="PROSITE" id="PS00042">
    <property type="entry name" value="HTH_CRP_1"/>
    <property type="match status" value="1"/>
</dbReference>
<protein>
    <submittedName>
        <fullName evidence="6">Cyclic nucleotide-binding domain-containing protein</fullName>
    </submittedName>
</protein>
<dbReference type="FunFam" id="1.10.10.10:FF:000028">
    <property type="entry name" value="Fumarate/nitrate reduction transcriptional regulator Fnr"/>
    <property type="match status" value="1"/>
</dbReference>
<evidence type="ECO:0000313" key="7">
    <source>
        <dbReference type="Proteomes" id="UP000305654"/>
    </source>
</evidence>
<proteinExistence type="predicted"/>
<evidence type="ECO:0000259" key="4">
    <source>
        <dbReference type="PROSITE" id="PS50042"/>
    </source>
</evidence>
<keyword evidence="7" id="KW-1185">Reference proteome</keyword>
<name>A0A5R9J4H1_9PROT</name>
<accession>A0A5R9J4H1</accession>
<dbReference type="PANTHER" id="PTHR24567">
    <property type="entry name" value="CRP FAMILY TRANSCRIPTIONAL REGULATORY PROTEIN"/>
    <property type="match status" value="1"/>
</dbReference>
<dbReference type="InterPro" id="IPR018335">
    <property type="entry name" value="Tscrpt_reg_HTH_Crp-type_CS"/>
</dbReference>
<sequence>MQGLARHPIDLPHEVCSGCAVRSISLCAALETEELKLLDAISAQVHFGEKQTIARQDDPAGWVFNITGGMVRLYRLLADGRRQIIGFLLPGDFLGLALSERHAFCADAVDPVTACRFSRTDFSCLVGSKPRLLQRLHEVAMHELALAQDHIVLLGRQTAGERVAAFLVQLRDRRSRHGAAGHLHLPLPMTRADIADYLGLTLETVSRTISRLARENLLLVVPGGVRLLDPDAIEALSLA</sequence>
<dbReference type="Proteomes" id="UP000305654">
    <property type="component" value="Unassembled WGS sequence"/>
</dbReference>
<dbReference type="InterPro" id="IPR036390">
    <property type="entry name" value="WH_DNA-bd_sf"/>
</dbReference>
<dbReference type="CDD" id="cd00038">
    <property type="entry name" value="CAP_ED"/>
    <property type="match status" value="1"/>
</dbReference>
<dbReference type="Pfam" id="PF13545">
    <property type="entry name" value="HTH_Crp_2"/>
    <property type="match status" value="1"/>
</dbReference>
<dbReference type="InterPro" id="IPR050397">
    <property type="entry name" value="Env_Response_Regulators"/>
</dbReference>
<reference evidence="6 7" key="1">
    <citation type="submission" date="2019-05" db="EMBL/GenBank/DDBJ databases">
        <authorList>
            <person name="Pankratov T."/>
            <person name="Grouzdev D."/>
        </authorList>
    </citation>
    <scope>NUCLEOTIDE SEQUENCE [LARGE SCALE GENOMIC DNA]</scope>
    <source>
        <strain evidence="6 7">KEBCLARHB70R</strain>
    </source>
</reference>
<dbReference type="InterPro" id="IPR014710">
    <property type="entry name" value="RmlC-like_jellyroll"/>
</dbReference>
<evidence type="ECO:0000259" key="5">
    <source>
        <dbReference type="PROSITE" id="PS51063"/>
    </source>
</evidence>
<dbReference type="InterPro" id="IPR018490">
    <property type="entry name" value="cNMP-bd_dom_sf"/>
</dbReference>
<evidence type="ECO:0000313" key="6">
    <source>
        <dbReference type="EMBL" id="TLU72520.1"/>
    </source>
</evidence>
<feature type="domain" description="Cyclic nucleotide-binding" evidence="4">
    <location>
        <begin position="31"/>
        <end position="95"/>
    </location>
</feature>
<dbReference type="PANTHER" id="PTHR24567:SF75">
    <property type="entry name" value="FUMARATE AND NITRATE REDUCTION REGULATORY PROTEIN"/>
    <property type="match status" value="1"/>
</dbReference>
<comment type="caution">
    <text evidence="6">The sequence shown here is derived from an EMBL/GenBank/DDBJ whole genome shotgun (WGS) entry which is preliminary data.</text>
</comment>
<dbReference type="AlphaFoldDB" id="A0A5R9J4H1"/>
<dbReference type="GO" id="GO:0003700">
    <property type="term" value="F:DNA-binding transcription factor activity"/>
    <property type="evidence" value="ECO:0007669"/>
    <property type="project" value="InterPro"/>
</dbReference>
<evidence type="ECO:0000256" key="3">
    <source>
        <dbReference type="ARBA" id="ARBA00023163"/>
    </source>
</evidence>
<dbReference type="InterPro" id="IPR012318">
    <property type="entry name" value="HTH_CRP"/>
</dbReference>
<dbReference type="SMART" id="SM00100">
    <property type="entry name" value="cNMP"/>
    <property type="match status" value="1"/>
</dbReference>
<dbReference type="Gene3D" id="2.60.120.10">
    <property type="entry name" value="Jelly Rolls"/>
    <property type="match status" value="1"/>
</dbReference>
<dbReference type="InterPro" id="IPR036388">
    <property type="entry name" value="WH-like_DNA-bd_sf"/>
</dbReference>
<keyword evidence="1" id="KW-0805">Transcription regulation</keyword>
<dbReference type="GO" id="GO:0005829">
    <property type="term" value="C:cytosol"/>
    <property type="evidence" value="ECO:0007669"/>
    <property type="project" value="TreeGrafter"/>
</dbReference>